<protein>
    <submittedName>
        <fullName evidence="1">Uncharacterized protein</fullName>
    </submittedName>
</protein>
<dbReference type="AlphaFoldDB" id="A0A5J5C5A0"/>
<gene>
    <name evidence="1" type="ORF">F0562_000746</name>
</gene>
<name>A0A5J5C5A0_9ASTE</name>
<evidence type="ECO:0000313" key="2">
    <source>
        <dbReference type="Proteomes" id="UP000325577"/>
    </source>
</evidence>
<dbReference type="EMBL" id="CM018031">
    <property type="protein sequence ID" value="KAA8549062.1"/>
    <property type="molecule type" value="Genomic_DNA"/>
</dbReference>
<evidence type="ECO:0000313" key="1">
    <source>
        <dbReference type="EMBL" id="KAA8549062.1"/>
    </source>
</evidence>
<proteinExistence type="predicted"/>
<keyword evidence="2" id="KW-1185">Reference proteome</keyword>
<reference evidence="1 2" key="1">
    <citation type="submission" date="2019-09" db="EMBL/GenBank/DDBJ databases">
        <title>A chromosome-level genome assembly of the Chinese tupelo Nyssa sinensis.</title>
        <authorList>
            <person name="Yang X."/>
            <person name="Kang M."/>
            <person name="Yang Y."/>
            <person name="Xiong H."/>
            <person name="Wang M."/>
            <person name="Zhang Z."/>
            <person name="Wang Z."/>
            <person name="Wu H."/>
            <person name="Ma T."/>
            <person name="Liu J."/>
            <person name="Xi Z."/>
        </authorList>
    </citation>
    <scope>NUCLEOTIDE SEQUENCE [LARGE SCALE GENOMIC DNA]</scope>
    <source>
        <strain evidence="1">J267</strain>
        <tissue evidence="1">Leaf</tissue>
    </source>
</reference>
<sequence>MFPDFTRYDFVSLEENMLAAALLLCPLCLSQTPDLGRGFLQARLWSRVSSAAAALGDLVATSFIGIFGHLFVDTPNQTCQFDFGFPYDMFHQYAYRYRFGCSCFNWLGCTWIQICKYWYGLFHLSLHIVKFSLSSLLDQGYAFS</sequence>
<organism evidence="1 2">
    <name type="scientific">Nyssa sinensis</name>
    <dbReference type="NCBI Taxonomy" id="561372"/>
    <lineage>
        <taxon>Eukaryota</taxon>
        <taxon>Viridiplantae</taxon>
        <taxon>Streptophyta</taxon>
        <taxon>Embryophyta</taxon>
        <taxon>Tracheophyta</taxon>
        <taxon>Spermatophyta</taxon>
        <taxon>Magnoliopsida</taxon>
        <taxon>eudicotyledons</taxon>
        <taxon>Gunneridae</taxon>
        <taxon>Pentapetalae</taxon>
        <taxon>asterids</taxon>
        <taxon>Cornales</taxon>
        <taxon>Nyssaceae</taxon>
        <taxon>Nyssa</taxon>
    </lineage>
</organism>
<accession>A0A5J5C5A0</accession>
<dbReference type="Proteomes" id="UP000325577">
    <property type="component" value="Linkage Group LG0"/>
</dbReference>